<dbReference type="InterPro" id="IPR041636">
    <property type="entry name" value="RNase_J_C"/>
</dbReference>
<dbReference type="STRING" id="1802630.A3H26_01305"/>
<accession>A0A1F4VK24</accession>
<sequence>MIRLFDNIKTNSNKPKLRIITLGGTETVTKNMTIYECGDDIIIVDCGVGFPDSEMYGVDVVIPDFSYLLEHKEKVRGLFITHGHEDHIGAVPYLLQELNIPVYTSKLVQGFINVKLKEKKFKDISNVRFNLLNPETTEVIVGNFKVSAIRINHSVPASMAFAIKTPQGTVLHMADYKIDWTPVLDKPIDLGKIAMYGKEGVLCLMSDCLGSTAEGYTKSESALGETFNELFENAHGRQIFVTTISSNISRMYQIITSAIRHGRKVVFSGRSLEQNSTVARDLGYLQKEDSIYVSEDDISKYKQENLLYIVAGCYGQQGSSLDRLSRGEHKDIRLEKDALVIFSADPNPPGVMEDVERVMSNLTLRGAEVVYSAIQENLHVSGHGTRGDLITVASVVRPSYFIPLGGTINKMRAYRNMVKSLGFDEENVFELLEGESIVFEDGFAQKGDKISTKPVYLDGNMSDSLSPVVIKDREVLSTDGVFVVILPISKENKTLAARVEIVTRGFIYVKESRALIGKSTDVVNKVLDKYQGKIGDWNDVKFNIERSVEKFLAKETGRKPLVIVTSVNV</sequence>
<keyword evidence="1" id="KW-0963">Cytoplasm</keyword>
<dbReference type="Proteomes" id="UP000177763">
    <property type="component" value="Unassembled WGS sequence"/>
</dbReference>
<organism evidence="6 7">
    <name type="scientific">candidate division WWE3 bacterium RIFCSPLOWO2_12_FULL_36_10</name>
    <dbReference type="NCBI Taxonomy" id="1802630"/>
    <lineage>
        <taxon>Bacteria</taxon>
        <taxon>Katanobacteria</taxon>
    </lineage>
</organism>
<reference evidence="6 7" key="1">
    <citation type="journal article" date="2016" name="Nat. Commun.">
        <title>Thousands of microbial genomes shed light on interconnected biogeochemical processes in an aquifer system.</title>
        <authorList>
            <person name="Anantharaman K."/>
            <person name="Brown C.T."/>
            <person name="Hug L.A."/>
            <person name="Sharon I."/>
            <person name="Castelle C.J."/>
            <person name="Probst A.J."/>
            <person name="Thomas B.C."/>
            <person name="Singh A."/>
            <person name="Wilkins M.J."/>
            <person name="Karaoz U."/>
            <person name="Brodie E.L."/>
            <person name="Williams K.H."/>
            <person name="Hubbard S.S."/>
            <person name="Banfield J.F."/>
        </authorList>
    </citation>
    <scope>NUCLEOTIDE SEQUENCE [LARGE SCALE GENOMIC DNA]</scope>
</reference>
<evidence type="ECO:0000256" key="2">
    <source>
        <dbReference type="ARBA" id="ARBA00022722"/>
    </source>
</evidence>
<dbReference type="CDD" id="cd07714">
    <property type="entry name" value="RNaseJ_MBL-fold"/>
    <property type="match status" value="1"/>
</dbReference>
<evidence type="ECO:0000259" key="5">
    <source>
        <dbReference type="SMART" id="SM00849"/>
    </source>
</evidence>
<dbReference type="SUPFAM" id="SSF56281">
    <property type="entry name" value="Metallo-hydrolase/oxidoreductase"/>
    <property type="match status" value="1"/>
</dbReference>
<evidence type="ECO:0000313" key="7">
    <source>
        <dbReference type="Proteomes" id="UP000177763"/>
    </source>
</evidence>
<comment type="caution">
    <text evidence="6">The sequence shown here is derived from an EMBL/GenBank/DDBJ whole genome shotgun (WGS) entry which is preliminary data.</text>
</comment>
<dbReference type="Pfam" id="PF22505">
    <property type="entry name" value="RNase_J_b_CASP"/>
    <property type="match status" value="1"/>
</dbReference>
<evidence type="ECO:0000256" key="4">
    <source>
        <dbReference type="ARBA" id="ARBA00022884"/>
    </source>
</evidence>
<keyword evidence="2" id="KW-0540">Nuclease</keyword>
<dbReference type="Pfam" id="PF17770">
    <property type="entry name" value="RNase_J_C"/>
    <property type="match status" value="1"/>
</dbReference>
<dbReference type="PANTHER" id="PTHR43694">
    <property type="entry name" value="RIBONUCLEASE J"/>
    <property type="match status" value="1"/>
</dbReference>
<protein>
    <recommendedName>
        <fullName evidence="5">Metallo-beta-lactamase domain-containing protein</fullName>
    </recommendedName>
</protein>
<name>A0A1F4VK24_UNCKA</name>
<dbReference type="GO" id="GO:0004527">
    <property type="term" value="F:exonuclease activity"/>
    <property type="evidence" value="ECO:0007669"/>
    <property type="project" value="UniProtKB-KW"/>
</dbReference>
<dbReference type="Gene3D" id="3.40.50.10710">
    <property type="entry name" value="Metallo-hydrolase/oxidoreductase"/>
    <property type="match status" value="1"/>
</dbReference>
<keyword evidence="3" id="KW-0378">Hydrolase</keyword>
<dbReference type="InterPro" id="IPR055132">
    <property type="entry name" value="RNase_J_b_CASP"/>
</dbReference>
<feature type="domain" description="Metallo-beta-lactamase" evidence="5">
    <location>
        <begin position="29"/>
        <end position="227"/>
    </location>
</feature>
<dbReference type="Pfam" id="PF00753">
    <property type="entry name" value="Lactamase_B"/>
    <property type="match status" value="1"/>
</dbReference>
<dbReference type="Gene3D" id="3.60.15.10">
    <property type="entry name" value="Ribonuclease Z/Hydroxyacylglutathione hydrolase-like"/>
    <property type="match status" value="1"/>
</dbReference>
<proteinExistence type="predicted"/>
<evidence type="ECO:0000256" key="1">
    <source>
        <dbReference type="ARBA" id="ARBA00022490"/>
    </source>
</evidence>
<dbReference type="InterPro" id="IPR001279">
    <property type="entry name" value="Metallo-B-lactamas"/>
</dbReference>
<dbReference type="NCBIfam" id="TIGR00649">
    <property type="entry name" value="MG423"/>
    <property type="match status" value="1"/>
</dbReference>
<dbReference type="SMART" id="SM00849">
    <property type="entry name" value="Lactamase_B"/>
    <property type="match status" value="1"/>
</dbReference>
<gene>
    <name evidence="6" type="ORF">A3H26_01305</name>
</gene>
<evidence type="ECO:0000313" key="6">
    <source>
        <dbReference type="EMBL" id="OGC57484.1"/>
    </source>
</evidence>
<evidence type="ECO:0000256" key="3">
    <source>
        <dbReference type="ARBA" id="ARBA00022839"/>
    </source>
</evidence>
<dbReference type="InterPro" id="IPR036866">
    <property type="entry name" value="RibonucZ/Hydroxyglut_hydro"/>
</dbReference>
<dbReference type="GO" id="GO:0003723">
    <property type="term" value="F:RNA binding"/>
    <property type="evidence" value="ECO:0007669"/>
    <property type="project" value="UniProtKB-KW"/>
</dbReference>
<dbReference type="EMBL" id="MEVN01000012">
    <property type="protein sequence ID" value="OGC57484.1"/>
    <property type="molecule type" value="Genomic_DNA"/>
</dbReference>
<dbReference type="GO" id="GO:0046872">
    <property type="term" value="F:metal ion binding"/>
    <property type="evidence" value="ECO:0007669"/>
    <property type="project" value="InterPro"/>
</dbReference>
<dbReference type="PANTHER" id="PTHR43694:SF1">
    <property type="entry name" value="RIBONUCLEASE J"/>
    <property type="match status" value="1"/>
</dbReference>
<dbReference type="InterPro" id="IPR042173">
    <property type="entry name" value="RNase_J_2"/>
</dbReference>
<keyword evidence="3" id="KW-0269">Exonuclease</keyword>
<dbReference type="Gene3D" id="3.10.20.580">
    <property type="match status" value="1"/>
</dbReference>
<dbReference type="AlphaFoldDB" id="A0A1F4VK24"/>
<keyword evidence="4" id="KW-0694">RNA-binding</keyword>
<dbReference type="InterPro" id="IPR004613">
    <property type="entry name" value="RNase_J"/>
</dbReference>